<proteinExistence type="inferred from homology"/>
<keyword evidence="7" id="KW-1185">Reference proteome</keyword>
<evidence type="ECO:0000256" key="1">
    <source>
        <dbReference type="ARBA" id="ARBA00008520"/>
    </source>
</evidence>
<evidence type="ECO:0000313" key="7">
    <source>
        <dbReference type="Proteomes" id="UP000460412"/>
    </source>
</evidence>
<evidence type="ECO:0000256" key="2">
    <source>
        <dbReference type="ARBA" id="ARBA00022448"/>
    </source>
</evidence>
<dbReference type="EMBL" id="WUQX01000001">
    <property type="protein sequence ID" value="MXP74100.1"/>
    <property type="molecule type" value="Genomic_DNA"/>
</dbReference>
<name>A0A7X3MCX3_9FIRM</name>
<dbReference type="PROSITE" id="PS51257">
    <property type="entry name" value="PROKAR_LIPOPROTEIN"/>
    <property type="match status" value="1"/>
</dbReference>
<dbReference type="Pfam" id="PF01547">
    <property type="entry name" value="SBP_bac_1"/>
    <property type="match status" value="1"/>
</dbReference>
<dbReference type="RefSeq" id="WP_159749144.1">
    <property type="nucleotide sequence ID" value="NZ_WUQX01000001.1"/>
</dbReference>
<feature type="compositionally biased region" description="Basic and acidic residues" evidence="4">
    <location>
        <begin position="40"/>
        <end position="50"/>
    </location>
</feature>
<keyword evidence="2" id="KW-0813">Transport</keyword>
<dbReference type="AlphaFoldDB" id="A0A7X3MCX3"/>
<evidence type="ECO:0000256" key="5">
    <source>
        <dbReference type="SAM" id="SignalP"/>
    </source>
</evidence>
<protein>
    <submittedName>
        <fullName evidence="6">Extracellular solute-binding protein</fullName>
    </submittedName>
</protein>
<dbReference type="InterPro" id="IPR050490">
    <property type="entry name" value="Bact_solute-bd_prot1"/>
</dbReference>
<comment type="similarity">
    <text evidence="1">Belongs to the bacterial solute-binding protein 1 family.</text>
</comment>
<accession>A0A7X3MCX3</accession>
<gene>
    <name evidence="6" type="ORF">GN277_01205</name>
</gene>
<sequence>MKKKLITMLLVASMAASMAVGCGGKEDPKDTSSNTDGAESTDKEDKEGKEGGSITFMAPDWAIPTDEQLKAFTDETGIEVVVNEVGWDDIRDKLVTAAAGGQAVADVVEVDWSWVGEFYAADWLEPLEVADDVKSDMPTLETFTKDGKVLAIPYANDYRLSYYNTKQYEDAGISGEPQTWDEVYQNCKTLKEKGVCDYPFALPLNAEEKTSTYLMWLAYTMNGVVFNDDGTLNKDSVLAALKYEENLIKDELVDPADKTSSGMDAYKRILSGSANFLTGPTSFVSKSTNEDDCSVIGEITPILVPGKDAKATVTMALPEALGVTKFSENKEDAKKFIEWYTSADMQEKLNETNTAIPTRNSVLKKLIDNGTIQNAGAMMEQAELIASPFPDGIPAYYSEMSNAMYNAINKMALGELSADEAYAEMEAKVAELAAE</sequence>
<evidence type="ECO:0000256" key="4">
    <source>
        <dbReference type="SAM" id="MobiDB-lite"/>
    </source>
</evidence>
<dbReference type="Proteomes" id="UP000460412">
    <property type="component" value="Unassembled WGS sequence"/>
</dbReference>
<feature type="region of interest" description="Disordered" evidence="4">
    <location>
        <begin position="22"/>
        <end position="55"/>
    </location>
</feature>
<organism evidence="6 7">
    <name type="scientific">Sporofaciens musculi</name>
    <dbReference type="NCBI Taxonomy" id="2681861"/>
    <lineage>
        <taxon>Bacteria</taxon>
        <taxon>Bacillati</taxon>
        <taxon>Bacillota</taxon>
        <taxon>Clostridia</taxon>
        <taxon>Lachnospirales</taxon>
        <taxon>Lachnospiraceae</taxon>
        <taxon>Sporofaciens</taxon>
    </lineage>
</organism>
<evidence type="ECO:0000313" key="6">
    <source>
        <dbReference type="EMBL" id="MXP74100.1"/>
    </source>
</evidence>
<dbReference type="PANTHER" id="PTHR43649:SF34">
    <property type="entry name" value="ABC TRANSPORTER PERIPLASMIC-BINDING PROTEIN YCJN-RELATED"/>
    <property type="match status" value="1"/>
</dbReference>
<dbReference type="InterPro" id="IPR006059">
    <property type="entry name" value="SBP"/>
</dbReference>
<comment type="caution">
    <text evidence="6">The sequence shown here is derived from an EMBL/GenBank/DDBJ whole genome shotgun (WGS) entry which is preliminary data.</text>
</comment>
<reference evidence="6 7" key="1">
    <citation type="submission" date="2019-12" db="EMBL/GenBank/DDBJ databases">
        <title>Sporaefaciens musculi gen. nov., sp. nov., a novel bacterium isolated from the caecum of an obese mouse.</title>
        <authorList>
            <person name="Rasmussen T.S."/>
            <person name="Streidl T."/>
            <person name="Hitch T.C.A."/>
            <person name="Wortmann E."/>
            <person name="Deptula P."/>
            <person name="Hansen M."/>
            <person name="Nielsen D.S."/>
            <person name="Clavel T."/>
            <person name="Vogensen F.K."/>
        </authorList>
    </citation>
    <scope>NUCLEOTIDE SEQUENCE [LARGE SCALE GENOMIC DNA]</scope>
    <source>
        <strain evidence="6 7">WCA-9-b2</strain>
    </source>
</reference>
<dbReference type="SUPFAM" id="SSF53850">
    <property type="entry name" value="Periplasmic binding protein-like II"/>
    <property type="match status" value="1"/>
</dbReference>
<dbReference type="PANTHER" id="PTHR43649">
    <property type="entry name" value="ARABINOSE-BINDING PROTEIN-RELATED"/>
    <property type="match status" value="1"/>
</dbReference>
<keyword evidence="3 5" id="KW-0732">Signal</keyword>
<evidence type="ECO:0000256" key="3">
    <source>
        <dbReference type="ARBA" id="ARBA00022729"/>
    </source>
</evidence>
<dbReference type="Gene3D" id="3.40.190.10">
    <property type="entry name" value="Periplasmic binding protein-like II"/>
    <property type="match status" value="1"/>
</dbReference>
<feature type="signal peptide" evidence="5">
    <location>
        <begin position="1"/>
        <end position="19"/>
    </location>
</feature>
<feature type="chain" id="PRO_5038405623" evidence="5">
    <location>
        <begin position="20"/>
        <end position="435"/>
    </location>
</feature>